<dbReference type="FunFam" id="3.40.50.11540:FF:000001">
    <property type="entry name" value="NADH dehydrogenase [ubiquinone] flavoprotein 1, mitochondrial"/>
    <property type="match status" value="1"/>
</dbReference>
<evidence type="ECO:0000256" key="11">
    <source>
        <dbReference type="ARBA" id="ARBA00023014"/>
    </source>
</evidence>
<dbReference type="GO" id="GO:0003954">
    <property type="term" value="F:NADH dehydrogenase activity"/>
    <property type="evidence" value="ECO:0007669"/>
    <property type="project" value="TreeGrafter"/>
</dbReference>
<evidence type="ECO:0000256" key="6">
    <source>
        <dbReference type="ARBA" id="ARBA00022643"/>
    </source>
</evidence>
<dbReference type="Pfam" id="PF10531">
    <property type="entry name" value="SLBB"/>
    <property type="match status" value="1"/>
</dbReference>
<comment type="catalytic activity">
    <reaction evidence="13 14">
        <text>a quinone + NADH + 5 H(+)(in) = a quinol + NAD(+) + 4 H(+)(out)</text>
        <dbReference type="Rhea" id="RHEA:57888"/>
        <dbReference type="ChEBI" id="CHEBI:15378"/>
        <dbReference type="ChEBI" id="CHEBI:24646"/>
        <dbReference type="ChEBI" id="CHEBI:57540"/>
        <dbReference type="ChEBI" id="CHEBI:57945"/>
        <dbReference type="ChEBI" id="CHEBI:132124"/>
    </reaction>
</comment>
<evidence type="ECO:0000256" key="10">
    <source>
        <dbReference type="ARBA" id="ARBA00023004"/>
    </source>
</evidence>
<evidence type="ECO:0000256" key="2">
    <source>
        <dbReference type="ARBA" id="ARBA00001966"/>
    </source>
</evidence>
<dbReference type="NCBIfam" id="NF010120">
    <property type="entry name" value="PRK13596.1"/>
    <property type="match status" value="1"/>
</dbReference>
<dbReference type="FunFam" id="3.10.20.600:FF:000003">
    <property type="entry name" value="NADH-quinone oxidoreductase subunit F"/>
    <property type="match status" value="1"/>
</dbReference>
<keyword evidence="16" id="KW-0560">Oxidoreductase</keyword>
<dbReference type="SUPFAM" id="SSF142019">
    <property type="entry name" value="Nqo1 FMN-binding domain-like"/>
    <property type="match status" value="1"/>
</dbReference>
<evidence type="ECO:0000313" key="17">
    <source>
        <dbReference type="Proteomes" id="UP000001625"/>
    </source>
</evidence>
<dbReference type="GO" id="GO:0010181">
    <property type="term" value="F:FMN binding"/>
    <property type="evidence" value="ECO:0007669"/>
    <property type="project" value="InterPro"/>
</dbReference>
<dbReference type="InterPro" id="IPR011537">
    <property type="entry name" value="NADH-UbQ_OxRdtase_suF"/>
</dbReference>
<dbReference type="OrthoDB" id="9805533at2"/>
<dbReference type="Pfam" id="PF01512">
    <property type="entry name" value="Complex1_51K"/>
    <property type="match status" value="1"/>
</dbReference>
<dbReference type="GO" id="GO:0051539">
    <property type="term" value="F:4 iron, 4 sulfur cluster binding"/>
    <property type="evidence" value="ECO:0007669"/>
    <property type="project" value="UniProtKB-UniRule"/>
</dbReference>
<keyword evidence="11 14" id="KW-0411">Iron-sulfur</keyword>
<evidence type="ECO:0000256" key="12">
    <source>
        <dbReference type="ARBA" id="ARBA00023027"/>
    </source>
</evidence>
<dbReference type="EMBL" id="CP001965">
    <property type="protein sequence ID" value="ADE11313.1"/>
    <property type="molecule type" value="Genomic_DNA"/>
</dbReference>
<dbReference type="InterPro" id="IPR011538">
    <property type="entry name" value="Nuo51_FMN-bd"/>
</dbReference>
<dbReference type="GO" id="GO:0048038">
    <property type="term" value="F:quinone binding"/>
    <property type="evidence" value="ECO:0007669"/>
    <property type="project" value="UniProtKB-KW"/>
</dbReference>
<keyword evidence="5 14" id="KW-0285">Flavoprotein</keyword>
<dbReference type="SMART" id="SM00928">
    <property type="entry name" value="NADH_4Fe-4S"/>
    <property type="match status" value="1"/>
</dbReference>
<comment type="function">
    <text evidence="14">NDH-1 shuttles electrons from NADH, via FMN and iron-sulfur (Fe-S) centers, to quinones in the respiratory chain.</text>
</comment>
<comment type="cofactor">
    <cofactor evidence="1 14">
        <name>FMN</name>
        <dbReference type="ChEBI" id="CHEBI:58210"/>
    </cofactor>
</comment>
<keyword evidence="4 14" id="KW-0004">4Fe-4S</keyword>
<dbReference type="PANTHER" id="PTHR11780">
    <property type="entry name" value="NADH-UBIQUINONE OXIDOREDUCTASE FLAVOPROTEIN 1 NDUFV1"/>
    <property type="match status" value="1"/>
</dbReference>
<dbReference type="SUPFAM" id="SSF140490">
    <property type="entry name" value="Nqo1C-terminal domain-like"/>
    <property type="match status" value="1"/>
</dbReference>
<comment type="cofactor">
    <cofactor evidence="2 14">
        <name>[4Fe-4S] cluster</name>
        <dbReference type="ChEBI" id="CHEBI:49883"/>
    </cofactor>
</comment>
<dbReference type="GO" id="GO:0051287">
    <property type="term" value="F:NAD binding"/>
    <property type="evidence" value="ECO:0007669"/>
    <property type="project" value="UniProtKB-UniRule"/>
</dbReference>
<comment type="similarity">
    <text evidence="3 14">Belongs to the complex I 51 kDa subunit family.</text>
</comment>
<sequence>MNKHIILATAEDGLTNLDNYIKAGGYQALRKVLAEKLSPEAIIAEVKASGLRGRGGAGFPTGLKWSFMPRNYQGDKYLVCNSDEGEPGTCKDRDILRYNPHLLIEGMAIAAYTMDVKTGYNYVHGEIFEAYERMEEACEEARKAGYLGKNIMGFDFEFDLHNHMGYGAYVCGEETALLESIEGKKGQPRFKPPFPASFGLYGKPTTINNTETFASIPYIIREGGQKFAGLGVTNSGGVKLFSVSGHVNNPGNFEMPLGTPFMKLLEMAGGVRNGHKLKAVIPGGSSMPVLPAEIMMGLNMDFDSIQKAGSYLGTGAIIVMDETTCMVKALERLSYFYFEESCGQCTPCREGTGWLYRIIHRIEHGEGRPEDLDLLLDLCGNIAGRTICALGDAAAWPVQGFLKHYRAEFEYHIEHKRCLV</sequence>
<dbReference type="PROSITE" id="PS00645">
    <property type="entry name" value="COMPLEX1_51K_2"/>
    <property type="match status" value="1"/>
</dbReference>
<dbReference type="GO" id="GO:0008137">
    <property type="term" value="F:NADH dehydrogenase (ubiquinone) activity"/>
    <property type="evidence" value="ECO:0007669"/>
    <property type="project" value="InterPro"/>
</dbReference>
<evidence type="ECO:0000259" key="15">
    <source>
        <dbReference type="SMART" id="SM00928"/>
    </source>
</evidence>
<keyword evidence="6 14" id="KW-0288">FMN</keyword>
<dbReference type="GO" id="GO:0046872">
    <property type="term" value="F:metal ion binding"/>
    <property type="evidence" value="ECO:0007669"/>
    <property type="project" value="UniProtKB-KW"/>
</dbReference>
<dbReference type="InterPro" id="IPR050837">
    <property type="entry name" value="ComplexI_51kDa_subunit"/>
</dbReference>
<keyword evidence="10 14" id="KW-0408">Iron</keyword>
<feature type="domain" description="NADH-ubiquinone oxidoreductase 51kDa subunit iron-sulphur binding" evidence="15">
    <location>
        <begin position="327"/>
        <end position="372"/>
    </location>
</feature>
<dbReference type="Pfam" id="PF10589">
    <property type="entry name" value="NADH_4Fe-4S"/>
    <property type="match status" value="1"/>
</dbReference>
<dbReference type="eggNOG" id="COG1894">
    <property type="taxonomic scope" value="Bacteria"/>
</dbReference>
<dbReference type="Gene3D" id="1.20.1440.230">
    <property type="entry name" value="NADH-ubiquinone oxidoreductase 51kDa subunit, iron-sulphur binding domain"/>
    <property type="match status" value="1"/>
</dbReference>
<evidence type="ECO:0000256" key="4">
    <source>
        <dbReference type="ARBA" id="ARBA00022485"/>
    </source>
</evidence>
<reference evidence="16 17" key="1">
    <citation type="submission" date="2010-03" db="EMBL/GenBank/DDBJ databases">
        <title>Complete sequence of Sideroxydans lithotrophicus ES-1.</title>
        <authorList>
            <consortium name="US DOE Joint Genome Institute"/>
            <person name="Lucas S."/>
            <person name="Copeland A."/>
            <person name="Lapidus A."/>
            <person name="Cheng J.-F."/>
            <person name="Bruce D."/>
            <person name="Goodwin L."/>
            <person name="Pitluck S."/>
            <person name="Munk A.C."/>
            <person name="Detter J.C."/>
            <person name="Han C."/>
            <person name="Tapia R."/>
            <person name="Larimer F."/>
            <person name="Land M."/>
            <person name="Hauser L."/>
            <person name="Kyrpides N."/>
            <person name="Ivanova N."/>
            <person name="Emerson D."/>
            <person name="Woyke T."/>
        </authorList>
    </citation>
    <scope>NUCLEOTIDE SEQUENCE [LARGE SCALE GENOMIC DNA]</scope>
    <source>
        <strain evidence="16 17">ES-1</strain>
    </source>
</reference>
<dbReference type="STRING" id="580332.Slit_1075"/>
<evidence type="ECO:0000256" key="7">
    <source>
        <dbReference type="ARBA" id="ARBA00022719"/>
    </source>
</evidence>
<dbReference type="Gene3D" id="6.10.250.1450">
    <property type="match status" value="1"/>
</dbReference>
<organism evidence="16 17">
    <name type="scientific">Sideroxydans lithotrophicus (strain ES-1)</name>
    <dbReference type="NCBI Taxonomy" id="580332"/>
    <lineage>
        <taxon>Bacteria</taxon>
        <taxon>Pseudomonadati</taxon>
        <taxon>Pseudomonadota</taxon>
        <taxon>Betaproteobacteria</taxon>
        <taxon>Nitrosomonadales</taxon>
        <taxon>Gallionellaceae</taxon>
        <taxon>Sideroxydans</taxon>
    </lineage>
</organism>
<keyword evidence="12 14" id="KW-0520">NAD</keyword>
<dbReference type="FunFam" id="1.20.1440.230:FF:000001">
    <property type="entry name" value="Mitochondrial NADH dehydrogenase flavoprotein 1"/>
    <property type="match status" value="1"/>
</dbReference>
<dbReference type="PANTHER" id="PTHR11780:SF10">
    <property type="entry name" value="NADH DEHYDROGENASE [UBIQUINONE] FLAVOPROTEIN 1, MITOCHONDRIAL"/>
    <property type="match status" value="1"/>
</dbReference>
<keyword evidence="9" id="KW-1278">Translocase</keyword>
<dbReference type="HOGENOM" id="CLU_014881_0_1_4"/>
<gene>
    <name evidence="16" type="ordered locus">Slit_1075</name>
</gene>
<keyword evidence="17" id="KW-1185">Reference proteome</keyword>
<dbReference type="InterPro" id="IPR001949">
    <property type="entry name" value="NADH-UbQ_OxRdtase_51kDa_CS"/>
</dbReference>
<dbReference type="RefSeq" id="WP_013029211.1">
    <property type="nucleotide sequence ID" value="NC_013959.1"/>
</dbReference>
<evidence type="ECO:0000256" key="3">
    <source>
        <dbReference type="ARBA" id="ARBA00007523"/>
    </source>
</evidence>
<accession>D5CQS7</accession>
<dbReference type="KEGG" id="slt:Slit_1075"/>
<dbReference type="InterPro" id="IPR037225">
    <property type="entry name" value="Nuo51_FMN-bd_sf"/>
</dbReference>
<keyword evidence="7 14" id="KW-0874">Quinone</keyword>
<evidence type="ECO:0000256" key="1">
    <source>
        <dbReference type="ARBA" id="ARBA00001917"/>
    </source>
</evidence>
<dbReference type="GO" id="GO:0045333">
    <property type="term" value="P:cellular respiration"/>
    <property type="evidence" value="ECO:0007669"/>
    <property type="project" value="TreeGrafter"/>
</dbReference>
<evidence type="ECO:0000313" key="16">
    <source>
        <dbReference type="EMBL" id="ADE11313.1"/>
    </source>
</evidence>
<protein>
    <recommendedName>
        <fullName evidence="14">NADH-quinone oxidoreductase subunit F</fullName>
        <ecNumber evidence="14">7.1.1.-</ecNumber>
    </recommendedName>
</protein>
<evidence type="ECO:0000256" key="9">
    <source>
        <dbReference type="ARBA" id="ARBA00022967"/>
    </source>
</evidence>
<dbReference type="Proteomes" id="UP000001625">
    <property type="component" value="Chromosome"/>
</dbReference>
<dbReference type="InterPro" id="IPR019554">
    <property type="entry name" value="Soluble_ligand-bd"/>
</dbReference>
<dbReference type="InterPro" id="IPR037207">
    <property type="entry name" value="Nuop51_4Fe4S-bd_sf"/>
</dbReference>
<dbReference type="Gene3D" id="3.10.20.600">
    <property type="match status" value="1"/>
</dbReference>
<keyword evidence="8 14" id="KW-0479">Metal-binding</keyword>
<name>D5CQS7_SIDLE</name>
<dbReference type="SUPFAM" id="SSF142984">
    <property type="entry name" value="Nqo1 middle domain-like"/>
    <property type="match status" value="1"/>
</dbReference>
<evidence type="ECO:0000256" key="14">
    <source>
        <dbReference type="RuleBase" id="RU364066"/>
    </source>
</evidence>
<dbReference type="EC" id="7.1.1.-" evidence="14"/>
<dbReference type="AlphaFoldDB" id="D5CQS7"/>
<dbReference type="Gene3D" id="3.40.50.11540">
    <property type="entry name" value="NADH-ubiquinone oxidoreductase 51kDa subunit"/>
    <property type="match status" value="1"/>
</dbReference>
<evidence type="ECO:0000256" key="5">
    <source>
        <dbReference type="ARBA" id="ARBA00022630"/>
    </source>
</evidence>
<proteinExistence type="inferred from homology"/>
<dbReference type="NCBIfam" id="TIGR01959">
    <property type="entry name" value="nuoF_fam"/>
    <property type="match status" value="1"/>
</dbReference>
<evidence type="ECO:0000256" key="8">
    <source>
        <dbReference type="ARBA" id="ARBA00022723"/>
    </source>
</evidence>
<dbReference type="InterPro" id="IPR019575">
    <property type="entry name" value="Nuop51_4Fe4S-bd"/>
</dbReference>
<evidence type="ECO:0000256" key="13">
    <source>
        <dbReference type="ARBA" id="ARBA00047712"/>
    </source>
</evidence>